<evidence type="ECO:0000259" key="2">
    <source>
        <dbReference type="Pfam" id="PF11929"/>
    </source>
</evidence>
<dbReference type="SMR" id="A2E1D5"/>
<keyword evidence="1" id="KW-0040">ANK repeat</keyword>
<feature type="repeat" description="ANK" evidence="1">
    <location>
        <begin position="442"/>
        <end position="474"/>
    </location>
</feature>
<dbReference type="SMART" id="SM00248">
    <property type="entry name" value="ANK"/>
    <property type="match status" value="9"/>
</dbReference>
<feature type="repeat" description="ANK" evidence="1">
    <location>
        <begin position="509"/>
        <end position="541"/>
    </location>
</feature>
<accession>A2E1D5</accession>
<feature type="repeat" description="ANK" evidence="1">
    <location>
        <begin position="343"/>
        <end position="375"/>
    </location>
</feature>
<dbReference type="EMBL" id="DS113284">
    <property type="protein sequence ID" value="EAY13502.1"/>
    <property type="molecule type" value="Genomic_DNA"/>
</dbReference>
<dbReference type="eggNOG" id="KOG4177">
    <property type="taxonomic scope" value="Eukaryota"/>
</dbReference>
<dbReference type="STRING" id="5722.A2E1D5"/>
<feature type="repeat" description="ANK" evidence="1">
    <location>
        <begin position="409"/>
        <end position="441"/>
    </location>
</feature>
<feature type="repeat" description="ANK" evidence="1">
    <location>
        <begin position="310"/>
        <end position="342"/>
    </location>
</feature>
<gene>
    <name evidence="3" type="ORF">TVAG_343310</name>
</gene>
<dbReference type="PROSITE" id="PS50088">
    <property type="entry name" value="ANK_REPEAT"/>
    <property type="match status" value="8"/>
</dbReference>
<dbReference type="KEGG" id="tva:4771481"/>
<dbReference type="Pfam" id="PF00023">
    <property type="entry name" value="Ank"/>
    <property type="match status" value="1"/>
</dbReference>
<evidence type="ECO:0000313" key="4">
    <source>
        <dbReference type="Proteomes" id="UP000001542"/>
    </source>
</evidence>
<dbReference type="SUPFAM" id="SSF48403">
    <property type="entry name" value="Ankyrin repeat"/>
    <property type="match status" value="1"/>
</dbReference>
<dbReference type="PROSITE" id="PS50297">
    <property type="entry name" value="ANK_REP_REGION"/>
    <property type="match status" value="8"/>
</dbReference>
<dbReference type="VEuPathDB" id="TrichDB:TVAGG3_0320200"/>
<name>A2E1D5_TRIV3</name>
<feature type="domain" description="DUF3447" evidence="2">
    <location>
        <begin position="196"/>
        <end position="271"/>
    </location>
</feature>
<dbReference type="OrthoDB" id="9995210at2759"/>
<protein>
    <submittedName>
        <fullName evidence="3">Ankyrin repeat protein, putative</fullName>
    </submittedName>
</protein>
<reference evidence="3" key="2">
    <citation type="journal article" date="2007" name="Science">
        <title>Draft genome sequence of the sexually transmitted pathogen Trichomonas vaginalis.</title>
        <authorList>
            <person name="Carlton J.M."/>
            <person name="Hirt R.P."/>
            <person name="Silva J.C."/>
            <person name="Delcher A.L."/>
            <person name="Schatz M."/>
            <person name="Zhao Q."/>
            <person name="Wortman J.R."/>
            <person name="Bidwell S.L."/>
            <person name="Alsmark U.C.M."/>
            <person name="Besteiro S."/>
            <person name="Sicheritz-Ponten T."/>
            <person name="Noel C.J."/>
            <person name="Dacks J.B."/>
            <person name="Foster P.G."/>
            <person name="Simillion C."/>
            <person name="Van de Peer Y."/>
            <person name="Miranda-Saavedra D."/>
            <person name="Barton G.J."/>
            <person name="Westrop G.D."/>
            <person name="Mueller S."/>
            <person name="Dessi D."/>
            <person name="Fiori P.L."/>
            <person name="Ren Q."/>
            <person name="Paulsen I."/>
            <person name="Zhang H."/>
            <person name="Bastida-Corcuera F.D."/>
            <person name="Simoes-Barbosa A."/>
            <person name="Brown M.T."/>
            <person name="Hayes R.D."/>
            <person name="Mukherjee M."/>
            <person name="Okumura C.Y."/>
            <person name="Schneider R."/>
            <person name="Smith A.J."/>
            <person name="Vanacova S."/>
            <person name="Villalvazo M."/>
            <person name="Haas B.J."/>
            <person name="Pertea M."/>
            <person name="Feldblyum T.V."/>
            <person name="Utterback T.R."/>
            <person name="Shu C.L."/>
            <person name="Osoegawa K."/>
            <person name="de Jong P.J."/>
            <person name="Hrdy I."/>
            <person name="Horvathova L."/>
            <person name="Zubacova Z."/>
            <person name="Dolezal P."/>
            <person name="Malik S.B."/>
            <person name="Logsdon J.M. Jr."/>
            <person name="Henze K."/>
            <person name="Gupta A."/>
            <person name="Wang C.C."/>
            <person name="Dunne R.L."/>
            <person name="Upcroft J.A."/>
            <person name="Upcroft P."/>
            <person name="White O."/>
            <person name="Salzberg S.L."/>
            <person name="Tang P."/>
            <person name="Chiu C.-H."/>
            <person name="Lee Y.-S."/>
            <person name="Embley T.M."/>
            <person name="Coombs G.H."/>
            <person name="Mottram J.C."/>
            <person name="Tachezy J."/>
            <person name="Fraser-Liggett C.M."/>
            <person name="Johnson P.J."/>
        </authorList>
    </citation>
    <scope>NUCLEOTIDE SEQUENCE [LARGE SCALE GENOMIC DNA]</scope>
    <source>
        <strain evidence="3">G3</strain>
    </source>
</reference>
<reference evidence="3" key="1">
    <citation type="submission" date="2006-10" db="EMBL/GenBank/DDBJ databases">
        <authorList>
            <person name="Amadeo P."/>
            <person name="Zhao Q."/>
            <person name="Wortman J."/>
            <person name="Fraser-Liggett C."/>
            <person name="Carlton J."/>
        </authorList>
    </citation>
    <scope>NUCLEOTIDE SEQUENCE</scope>
    <source>
        <strain evidence="3">G3</strain>
    </source>
</reference>
<dbReference type="RefSeq" id="XP_001325725.1">
    <property type="nucleotide sequence ID" value="XM_001325690.1"/>
</dbReference>
<dbReference type="AlphaFoldDB" id="A2E1D5"/>
<dbReference type="Proteomes" id="UP000001542">
    <property type="component" value="Unassembled WGS sequence"/>
</dbReference>
<keyword evidence="4" id="KW-1185">Reference proteome</keyword>
<dbReference type="PANTHER" id="PTHR24182">
    <property type="entry name" value="ANKYRIN REPEAT AND SOCS BOX CONTAINING 4"/>
    <property type="match status" value="1"/>
</dbReference>
<dbReference type="VEuPathDB" id="TrichDB:TVAG_343310"/>
<feature type="repeat" description="ANK" evidence="1">
    <location>
        <begin position="475"/>
        <end position="508"/>
    </location>
</feature>
<dbReference type="InterPro" id="IPR020683">
    <property type="entry name" value="DUF3447"/>
</dbReference>
<evidence type="ECO:0000313" key="3">
    <source>
        <dbReference type="EMBL" id="EAY13502.1"/>
    </source>
</evidence>
<dbReference type="Gene3D" id="1.25.40.20">
    <property type="entry name" value="Ankyrin repeat-containing domain"/>
    <property type="match status" value="2"/>
</dbReference>
<dbReference type="Pfam" id="PF12796">
    <property type="entry name" value="Ank_2"/>
    <property type="match status" value="2"/>
</dbReference>
<sequence>MIMWDYNELAEICKDYNDATLALYKLRASNEEAINEVYKDIKSKLIETKILSPSQICCEISKISFYNNAYFRSYLSLFKKIFEEYHLNQLPGVEGVFAHILNQEYEISLPPSINGHFFYYSDKEYSLKNYLEHPINKAIMNDDVESFISYAGKEKFRIDHSSVGDFYPDSYLDLSWLELCCYHGAGKCFKFLISKFKPEITQKCLSFTFLGGNAEIMNECLKEQDPDEDCMKYAIIAHNIDFITFLAYEYDEVIDPEYCCEEHNIQAFLVYLDISKNINQCLIYSTRFNFPPLCQYLIDHGADINSIDRDGKTALHHAAENSCVEIAKLLISKGIDIKARNHNGKTALHSAANRNNKEILEYLITHGIDINARDNEGKSTLHYATSKSLLSIFEALISHGADINAKDNDGQSVLHDATKSYNTNVIETLVSYGVDMNAKDLHGMTPLLTAAKNNSLDVMKTLIKNGADIHAKNNEGQTALHLVAHNHNFDNIVEFLISNGADINTKNIKGLTPLHYAAEDGDKELVELLLKHGADIHVKDMKNQSILHFAAWNFNTEVAKALISHGADINSKDNDGILPYQIAKELENDEVAKLLSPVGTNFKKKVPRKRCKTSVNDFEDLDNFEMI</sequence>
<feature type="repeat" description="ANK" evidence="1">
    <location>
        <begin position="376"/>
        <end position="408"/>
    </location>
</feature>
<dbReference type="InterPro" id="IPR002110">
    <property type="entry name" value="Ankyrin_rpt"/>
</dbReference>
<dbReference type="Pfam" id="PF11929">
    <property type="entry name" value="DUF3447"/>
    <property type="match status" value="1"/>
</dbReference>
<dbReference type="PANTHER" id="PTHR24182:SF13">
    <property type="entry name" value="LD18443P"/>
    <property type="match status" value="1"/>
</dbReference>
<feature type="repeat" description="ANK" evidence="1">
    <location>
        <begin position="542"/>
        <end position="574"/>
    </location>
</feature>
<evidence type="ECO:0000256" key="1">
    <source>
        <dbReference type="PROSITE-ProRule" id="PRU00023"/>
    </source>
</evidence>
<organism evidence="3 4">
    <name type="scientific">Trichomonas vaginalis (strain ATCC PRA-98 / G3)</name>
    <dbReference type="NCBI Taxonomy" id="412133"/>
    <lineage>
        <taxon>Eukaryota</taxon>
        <taxon>Metamonada</taxon>
        <taxon>Parabasalia</taxon>
        <taxon>Trichomonadida</taxon>
        <taxon>Trichomonadidae</taxon>
        <taxon>Trichomonas</taxon>
    </lineage>
</organism>
<dbReference type="InParanoid" id="A2E1D5"/>
<dbReference type="Pfam" id="PF13637">
    <property type="entry name" value="Ank_4"/>
    <property type="match status" value="2"/>
</dbReference>
<proteinExistence type="predicted"/>
<dbReference type="PRINTS" id="PR01415">
    <property type="entry name" value="ANKYRIN"/>
</dbReference>
<dbReference type="SUPFAM" id="SSF140860">
    <property type="entry name" value="Pseudo ankyrin repeat-like"/>
    <property type="match status" value="1"/>
</dbReference>
<dbReference type="InterPro" id="IPR036770">
    <property type="entry name" value="Ankyrin_rpt-contain_sf"/>
</dbReference>